<gene>
    <name evidence="2" type="ORF">OBBRIDRAFT_794740</name>
</gene>
<organism evidence="2 3">
    <name type="scientific">Obba rivulosa</name>
    <dbReference type="NCBI Taxonomy" id="1052685"/>
    <lineage>
        <taxon>Eukaryota</taxon>
        <taxon>Fungi</taxon>
        <taxon>Dikarya</taxon>
        <taxon>Basidiomycota</taxon>
        <taxon>Agaricomycotina</taxon>
        <taxon>Agaricomycetes</taxon>
        <taxon>Polyporales</taxon>
        <taxon>Gelatoporiaceae</taxon>
        <taxon>Obba</taxon>
    </lineage>
</organism>
<feature type="compositionally biased region" description="Basic and acidic residues" evidence="1">
    <location>
        <begin position="120"/>
        <end position="134"/>
    </location>
</feature>
<protein>
    <submittedName>
        <fullName evidence="2">Uncharacterized protein</fullName>
    </submittedName>
</protein>
<feature type="region of interest" description="Disordered" evidence="1">
    <location>
        <begin position="83"/>
        <end position="105"/>
    </location>
</feature>
<dbReference type="EMBL" id="KV722439">
    <property type="protein sequence ID" value="OCH88929.1"/>
    <property type="molecule type" value="Genomic_DNA"/>
</dbReference>
<evidence type="ECO:0000256" key="1">
    <source>
        <dbReference type="SAM" id="MobiDB-lite"/>
    </source>
</evidence>
<accession>A0A8E2DKJ6</accession>
<name>A0A8E2DKJ6_9APHY</name>
<evidence type="ECO:0000313" key="2">
    <source>
        <dbReference type="EMBL" id="OCH88929.1"/>
    </source>
</evidence>
<proteinExistence type="predicted"/>
<keyword evidence="3" id="KW-1185">Reference proteome</keyword>
<feature type="region of interest" description="Disordered" evidence="1">
    <location>
        <begin position="120"/>
        <end position="157"/>
    </location>
</feature>
<dbReference type="AlphaFoldDB" id="A0A8E2DKJ6"/>
<dbReference type="OrthoDB" id="2799468at2759"/>
<dbReference type="Proteomes" id="UP000250043">
    <property type="component" value="Unassembled WGS sequence"/>
</dbReference>
<evidence type="ECO:0000313" key="3">
    <source>
        <dbReference type="Proteomes" id="UP000250043"/>
    </source>
</evidence>
<reference evidence="2 3" key="1">
    <citation type="submission" date="2016-07" db="EMBL/GenBank/DDBJ databases">
        <title>Draft genome of the white-rot fungus Obba rivulosa 3A-2.</title>
        <authorList>
            <consortium name="DOE Joint Genome Institute"/>
            <person name="Miettinen O."/>
            <person name="Riley R."/>
            <person name="Acob R."/>
            <person name="Barry K."/>
            <person name="Cullen D."/>
            <person name="De Vries R."/>
            <person name="Hainaut M."/>
            <person name="Hatakka A."/>
            <person name="Henrissat B."/>
            <person name="Hilden K."/>
            <person name="Kuo R."/>
            <person name="Labutti K."/>
            <person name="Lipzen A."/>
            <person name="Makela M.R."/>
            <person name="Sandor L."/>
            <person name="Spatafora J.W."/>
            <person name="Grigoriev I.V."/>
            <person name="Hibbett D.S."/>
        </authorList>
    </citation>
    <scope>NUCLEOTIDE SEQUENCE [LARGE SCALE GENOMIC DNA]</scope>
    <source>
        <strain evidence="2 3">3A-2</strain>
    </source>
</reference>
<sequence>MSTVSAAQTIVTPEVPLATGDVLRSINTPAISPPASASDHSSSAFAEVAGLDLNALGKAEARKIMSEEHKVLGFRPPHGSIAAEAQAAAAKHPEGNPHVSPPDPLTLKQVAWEDAQRILGERQNTDETETNEHTGRKKSSRARSDTPPEHGVNLSTISATEARSLMSHEHRALGFRPPPGSLAAEAQAAAARHPEGDGTIVDEELLKEVAVRDAARIKADRELNLVGEVNASTLGRAGAKRVIAVEERVLGHPAPPGSLAAEARKEAAVHPDGGSFPVMDGDVWRLEAAARGDAERLKMQEM</sequence>